<dbReference type="SUPFAM" id="SSF56300">
    <property type="entry name" value="Metallo-dependent phosphatases"/>
    <property type="match status" value="1"/>
</dbReference>
<dbReference type="OrthoDB" id="9795838at2"/>
<dbReference type="EMBL" id="SLZU01000020">
    <property type="protein sequence ID" value="TCS59664.1"/>
    <property type="molecule type" value="Genomic_DNA"/>
</dbReference>
<evidence type="ECO:0000313" key="2">
    <source>
        <dbReference type="EMBL" id="TCS59664.1"/>
    </source>
</evidence>
<dbReference type="InterPro" id="IPR024173">
    <property type="entry name" value="Pesterase_MJ0037-like"/>
</dbReference>
<dbReference type="NCBIfam" id="TIGR04123">
    <property type="entry name" value="P_estr_lig_assc"/>
    <property type="match status" value="1"/>
</dbReference>
<keyword evidence="3" id="KW-1185">Reference proteome</keyword>
<comment type="caution">
    <text evidence="2">The sequence shown here is derived from an EMBL/GenBank/DDBJ whole genome shotgun (WGS) entry which is preliminary data.</text>
</comment>
<dbReference type="PIRSF" id="PIRSF000887">
    <property type="entry name" value="Pesterase_MJ0037"/>
    <property type="match status" value="1"/>
</dbReference>
<accession>A0A4R3J3H6</accession>
<reference evidence="2 3" key="1">
    <citation type="submission" date="2019-03" db="EMBL/GenBank/DDBJ databases">
        <title>Genomic Encyclopedia of Type Strains, Phase IV (KMG-IV): sequencing the most valuable type-strain genomes for metagenomic binning, comparative biology and taxonomic classification.</title>
        <authorList>
            <person name="Goeker M."/>
        </authorList>
    </citation>
    <scope>NUCLEOTIDE SEQUENCE [LARGE SCALE GENOMIC DNA]</scope>
    <source>
        <strain evidence="2 3">DSM 104836</strain>
    </source>
</reference>
<dbReference type="PANTHER" id="PTHR39323">
    <property type="entry name" value="BLR1149 PROTEIN"/>
    <property type="match status" value="1"/>
</dbReference>
<proteinExistence type="predicted"/>
<dbReference type="Pfam" id="PF00149">
    <property type="entry name" value="Metallophos"/>
    <property type="match status" value="1"/>
</dbReference>
<protein>
    <submittedName>
        <fullName evidence="2">Putative phosphoesterase</fullName>
    </submittedName>
</protein>
<dbReference type="InterPro" id="IPR029052">
    <property type="entry name" value="Metallo-depent_PP-like"/>
</dbReference>
<evidence type="ECO:0000313" key="3">
    <source>
        <dbReference type="Proteomes" id="UP000295696"/>
    </source>
</evidence>
<dbReference type="InterPro" id="IPR004843">
    <property type="entry name" value="Calcineurin-like_PHP"/>
</dbReference>
<evidence type="ECO:0000259" key="1">
    <source>
        <dbReference type="Pfam" id="PF00149"/>
    </source>
</evidence>
<dbReference type="RefSeq" id="WP_132247985.1">
    <property type="nucleotide sequence ID" value="NZ_SLZU01000020.1"/>
</dbReference>
<dbReference type="Proteomes" id="UP000295696">
    <property type="component" value="Unassembled WGS sequence"/>
</dbReference>
<dbReference type="Gene3D" id="3.60.21.10">
    <property type="match status" value="1"/>
</dbReference>
<gene>
    <name evidence="2" type="ORF">EDD52_12035</name>
</gene>
<name>A0A4R3J3H6_9RHOB</name>
<dbReference type="GO" id="GO:0016787">
    <property type="term" value="F:hydrolase activity"/>
    <property type="evidence" value="ECO:0007669"/>
    <property type="project" value="InterPro"/>
</dbReference>
<dbReference type="InterPro" id="IPR026336">
    <property type="entry name" value="PdeM-like"/>
</dbReference>
<dbReference type="AlphaFoldDB" id="A0A4R3J3H6"/>
<organism evidence="2 3">
    <name type="scientific">Primorskyibacter sedentarius</name>
    <dbReference type="NCBI Taxonomy" id="745311"/>
    <lineage>
        <taxon>Bacteria</taxon>
        <taxon>Pseudomonadati</taxon>
        <taxon>Pseudomonadota</taxon>
        <taxon>Alphaproteobacteria</taxon>
        <taxon>Rhodobacterales</taxon>
        <taxon>Roseobacteraceae</taxon>
        <taxon>Primorskyibacter</taxon>
    </lineage>
</organism>
<dbReference type="PANTHER" id="PTHR39323:SF1">
    <property type="entry name" value="BLR1149 PROTEIN"/>
    <property type="match status" value="1"/>
</dbReference>
<sequence length="219" mass="24030">MNTLPFQFSGADVMALGSGALWWQAQGLLCVSDLHLGKSARAARTGGMELPPYEVIDTLHRLDRDLQVTGARRVICLGDSFDDAGAADRLTEEANLQITRLQAGREWVWIEGNHDPGPVNLGGSHRRTLTIGPLTFRHICEGEKGEVSGHYHPNAQIRTRARSLSRPCFLIDDHRLIMPAYGTYTGGLRCDRAPLATLMSANAQAILTGPRPTRIPMPR</sequence>
<feature type="domain" description="Calcineurin-like phosphoesterase" evidence="1">
    <location>
        <begin position="29"/>
        <end position="125"/>
    </location>
</feature>